<evidence type="ECO:0000256" key="1">
    <source>
        <dbReference type="ARBA" id="ARBA00004127"/>
    </source>
</evidence>
<organism evidence="6 7">
    <name type="scientific">Enhygromyxa salina</name>
    <dbReference type="NCBI Taxonomy" id="215803"/>
    <lineage>
        <taxon>Bacteria</taxon>
        <taxon>Pseudomonadati</taxon>
        <taxon>Myxococcota</taxon>
        <taxon>Polyangia</taxon>
        <taxon>Nannocystales</taxon>
        <taxon>Nannocystaceae</taxon>
        <taxon>Enhygromyxa</taxon>
    </lineage>
</organism>
<keyword evidence="4 5" id="KW-0472">Membrane</keyword>
<reference evidence="6 7" key="1">
    <citation type="submission" date="2018-03" db="EMBL/GenBank/DDBJ databases">
        <title>Draft Genome Sequences of the Obligatory Marine Myxobacteria Enhygromyxa salina SWB005.</title>
        <authorList>
            <person name="Poehlein A."/>
            <person name="Moghaddam J.A."/>
            <person name="Harms H."/>
            <person name="Alanjari M."/>
            <person name="Koenig G.M."/>
            <person name="Daniel R."/>
            <person name="Schaeberle T.F."/>
        </authorList>
    </citation>
    <scope>NUCLEOTIDE SEQUENCE [LARGE SCALE GENOMIC DNA]</scope>
    <source>
        <strain evidence="6 7">SWB005</strain>
    </source>
</reference>
<dbReference type="InterPro" id="IPR007318">
    <property type="entry name" value="Phopholipid_MeTrfase"/>
</dbReference>
<dbReference type="Proteomes" id="UP000237968">
    <property type="component" value="Unassembled WGS sequence"/>
</dbReference>
<keyword evidence="7" id="KW-1185">Reference proteome</keyword>
<feature type="transmembrane region" description="Helical" evidence="5">
    <location>
        <begin position="21"/>
        <end position="38"/>
    </location>
</feature>
<comment type="caution">
    <text evidence="6">The sequence shown here is derived from an EMBL/GenBank/DDBJ whole genome shotgun (WGS) entry which is preliminary data.</text>
</comment>
<evidence type="ECO:0000256" key="2">
    <source>
        <dbReference type="ARBA" id="ARBA00022692"/>
    </source>
</evidence>
<evidence type="ECO:0000256" key="3">
    <source>
        <dbReference type="ARBA" id="ARBA00022989"/>
    </source>
</evidence>
<dbReference type="AlphaFoldDB" id="A0A2S9XCX1"/>
<accession>A0A2S9XCX1</accession>
<dbReference type="EMBL" id="PVNK01000272">
    <property type="protein sequence ID" value="PRP90706.1"/>
    <property type="molecule type" value="Genomic_DNA"/>
</dbReference>
<feature type="transmembrane region" description="Helical" evidence="5">
    <location>
        <begin position="121"/>
        <end position="144"/>
    </location>
</feature>
<evidence type="ECO:0000256" key="5">
    <source>
        <dbReference type="SAM" id="Phobius"/>
    </source>
</evidence>
<feature type="transmembrane region" description="Helical" evidence="5">
    <location>
        <begin position="94"/>
        <end position="115"/>
    </location>
</feature>
<gene>
    <name evidence="6" type="ORF">ENSA5_62520</name>
</gene>
<proteinExistence type="predicted"/>
<evidence type="ECO:0000313" key="6">
    <source>
        <dbReference type="EMBL" id="PRP90706.1"/>
    </source>
</evidence>
<name>A0A2S9XCX1_9BACT</name>
<comment type="subcellular location">
    <subcellularLocation>
        <location evidence="1">Endomembrane system</location>
        <topology evidence="1">Multi-pass membrane protein</topology>
    </subcellularLocation>
</comment>
<protein>
    <recommendedName>
        <fullName evidence="8">Methanethiol S-methyltransferase</fullName>
    </recommendedName>
</protein>
<feature type="transmembrane region" description="Helical" evidence="5">
    <location>
        <begin position="54"/>
        <end position="74"/>
    </location>
</feature>
<dbReference type="Pfam" id="PF04191">
    <property type="entry name" value="PEMT"/>
    <property type="match status" value="1"/>
</dbReference>
<dbReference type="GO" id="GO:0012505">
    <property type="term" value="C:endomembrane system"/>
    <property type="evidence" value="ECO:0007669"/>
    <property type="project" value="UniProtKB-SubCell"/>
</dbReference>
<keyword evidence="3 5" id="KW-1133">Transmembrane helix</keyword>
<keyword evidence="2 5" id="KW-0812">Transmembrane</keyword>
<evidence type="ECO:0000256" key="4">
    <source>
        <dbReference type="ARBA" id="ARBA00023136"/>
    </source>
</evidence>
<feature type="transmembrane region" description="Helical" evidence="5">
    <location>
        <begin position="175"/>
        <end position="196"/>
    </location>
</feature>
<evidence type="ECO:0008006" key="8">
    <source>
        <dbReference type="Google" id="ProtNLM"/>
    </source>
</evidence>
<evidence type="ECO:0000313" key="7">
    <source>
        <dbReference type="Proteomes" id="UP000237968"/>
    </source>
</evidence>
<sequence length="256" mass="28090">MGQSSTLSAARTPQFFFRRQAHALVSLVLLVVVCWILAEPSFGDGEGVLFSTRTWFIIALAVPVAHQVVVWLAWRGQLGWGILTRLFGDRDLTVWKAVFAPLILARPISAVLLGLSDAGSLGLSLSASVAIGLALLIPGLYAVYSAHAQLSSDRIVGGDHFQLRYRRMPMVQTGVYARIPNAMYALGFLLLWAIAVFAGSRAALALALFQHVYIWVHYFCTEVPDMELMYGDRADSPRRRIREASQVGILLSESTG</sequence>